<protein>
    <submittedName>
        <fullName evidence="10">Small nuclear ribonucleoprotein</fullName>
    </submittedName>
</protein>
<proteinExistence type="inferred from homology"/>
<dbReference type="OrthoDB" id="9626941at2759"/>
<dbReference type="PROSITE" id="PS52002">
    <property type="entry name" value="SM"/>
    <property type="match status" value="1"/>
</dbReference>
<evidence type="ECO:0000256" key="5">
    <source>
        <dbReference type="ARBA" id="ARBA00023274"/>
    </source>
</evidence>
<dbReference type="InParanoid" id="F0XE09"/>
<keyword evidence="11" id="KW-1185">Reference proteome</keyword>
<feature type="domain" description="Sm" evidence="9">
    <location>
        <begin position="218"/>
        <end position="290"/>
    </location>
</feature>
<evidence type="ECO:0000256" key="6">
    <source>
        <dbReference type="ARBA" id="ARBA00054531"/>
    </source>
</evidence>
<dbReference type="InterPro" id="IPR047575">
    <property type="entry name" value="Sm"/>
</dbReference>
<keyword evidence="4" id="KW-0539">Nucleus</keyword>
<keyword evidence="8" id="KW-0472">Membrane</keyword>
<dbReference type="CDD" id="cd01724">
    <property type="entry name" value="Sm_D1"/>
    <property type="match status" value="1"/>
</dbReference>
<dbReference type="SUPFAM" id="SSF50182">
    <property type="entry name" value="Sm-like ribonucleoproteins"/>
    <property type="match status" value="1"/>
</dbReference>
<evidence type="ECO:0000313" key="11">
    <source>
        <dbReference type="Proteomes" id="UP000007796"/>
    </source>
</evidence>
<dbReference type="AlphaFoldDB" id="F0XE09"/>
<dbReference type="InterPro" id="IPR027141">
    <property type="entry name" value="LSm4/Sm_D1/D3"/>
</dbReference>
<keyword evidence="8" id="KW-0812">Transmembrane</keyword>
<dbReference type="GeneID" id="25974317"/>
<dbReference type="STRING" id="655863.F0XE09"/>
<evidence type="ECO:0000256" key="4">
    <source>
        <dbReference type="ARBA" id="ARBA00023242"/>
    </source>
</evidence>
<dbReference type="eggNOG" id="KOG3428">
    <property type="taxonomic scope" value="Eukaryota"/>
</dbReference>
<dbReference type="HOGENOM" id="CLU_068499_0_0_1"/>
<feature type="region of interest" description="Disordered" evidence="7">
    <location>
        <begin position="297"/>
        <end position="348"/>
    </location>
</feature>
<dbReference type="GO" id="GO:0097525">
    <property type="term" value="C:spliceosomal snRNP complex"/>
    <property type="evidence" value="ECO:0007669"/>
    <property type="project" value="UniProtKB-ARBA"/>
</dbReference>
<comment type="function">
    <text evidence="6">Involved in splicing regulation. Facilitates post-transcriptional gene silencing (PTGS) by limiting the degradation of transgene aberrant RNAs by the RNA quality control (RQC) machinery, thus favoring their entry into cytoplasmic siRNA bodies where they can trigger PTGS. Does not participate in the production of small RNAs.</text>
</comment>
<comment type="subcellular location">
    <subcellularLocation>
        <location evidence="1">Nucleus</location>
    </subcellularLocation>
</comment>
<dbReference type="GO" id="GO:0070072">
    <property type="term" value="P:vacuolar proton-transporting V-type ATPase complex assembly"/>
    <property type="evidence" value="ECO:0007669"/>
    <property type="project" value="InterPro"/>
</dbReference>
<feature type="compositionally biased region" description="Low complexity" evidence="7">
    <location>
        <begin position="191"/>
        <end position="204"/>
    </location>
</feature>
<feature type="transmembrane region" description="Helical" evidence="8">
    <location>
        <begin position="20"/>
        <end position="41"/>
    </location>
</feature>
<keyword evidence="5 10" id="KW-0687">Ribonucleoprotein</keyword>
<dbReference type="EMBL" id="GL629765">
    <property type="protein sequence ID" value="EFX04511.1"/>
    <property type="molecule type" value="Genomic_DNA"/>
</dbReference>
<gene>
    <name evidence="10" type="ORF">CMQ_1439</name>
</gene>
<evidence type="ECO:0000256" key="3">
    <source>
        <dbReference type="ARBA" id="ARBA00022737"/>
    </source>
</evidence>
<feature type="compositionally biased region" description="Low complexity" evidence="7">
    <location>
        <begin position="147"/>
        <end position="158"/>
    </location>
</feature>
<dbReference type="Gene3D" id="2.30.30.100">
    <property type="match status" value="1"/>
</dbReference>
<dbReference type="InterPro" id="IPR034102">
    <property type="entry name" value="Sm_D1"/>
</dbReference>
<comment type="similarity">
    <text evidence="2">Belongs to the snRNP core protein family.</text>
</comment>
<evidence type="ECO:0000256" key="1">
    <source>
        <dbReference type="ARBA" id="ARBA00004123"/>
    </source>
</evidence>
<keyword evidence="3" id="KW-0677">Repeat</keyword>
<dbReference type="FunFam" id="2.30.30.100:FF:000008">
    <property type="entry name" value="Small nuclear ribonucleoprotein Sm D1"/>
    <property type="match status" value="1"/>
</dbReference>
<evidence type="ECO:0000256" key="8">
    <source>
        <dbReference type="SAM" id="Phobius"/>
    </source>
</evidence>
<evidence type="ECO:0000256" key="2">
    <source>
        <dbReference type="ARBA" id="ARBA00008146"/>
    </source>
</evidence>
<feature type="compositionally biased region" description="Acidic residues" evidence="7">
    <location>
        <begin position="89"/>
        <end position="99"/>
    </location>
</feature>
<feature type="transmembrane region" description="Helical" evidence="8">
    <location>
        <begin position="48"/>
        <end position="66"/>
    </location>
</feature>
<sequence length="348" mass="37608">MAQFFEDLWESIFTPGPTPTLLLATNITFAVLQLVLFVLLLFTYSIHFIILSLLSGGLWWSVNWFAGELEAVRLREEAEAAQRGGDGHDADEEREDVDTDTDKTRRRTMRRITTPLTTDSETEGESAAVSREVEPVERRGELKQRRAAGGAALVPAAVAEKDTDTDTAAGPESTAPAVSALLPSAKSVDHGSQQRLSGSRSGVSTEDEWEKVSENENEMERFLMKCANETVTIELKNGTIVHGTIASVSPQMNTALRNVKMTPKGQDPVPLDTINLRGSTIRYFILPDSLPLDTLLVDDAPKPKNKARKESDRAAAGGRGGPRGRGRGGRGGPRGGGGGRGRGFRGRG</sequence>
<feature type="compositionally biased region" description="Basic and acidic residues" evidence="7">
    <location>
        <begin position="131"/>
        <end position="144"/>
    </location>
</feature>
<keyword evidence="8" id="KW-1133">Transmembrane helix</keyword>
<dbReference type="SMART" id="SM00651">
    <property type="entry name" value="Sm"/>
    <property type="match status" value="1"/>
</dbReference>
<dbReference type="InterPro" id="IPR010920">
    <property type="entry name" value="LSM_dom_sf"/>
</dbReference>
<dbReference type="GO" id="GO:0003723">
    <property type="term" value="F:RNA binding"/>
    <property type="evidence" value="ECO:0007669"/>
    <property type="project" value="InterPro"/>
</dbReference>
<feature type="region of interest" description="Disordered" evidence="7">
    <location>
        <begin position="80"/>
        <end position="173"/>
    </location>
</feature>
<dbReference type="Pfam" id="PF01423">
    <property type="entry name" value="LSM"/>
    <property type="match status" value="1"/>
</dbReference>
<feature type="region of interest" description="Disordered" evidence="7">
    <location>
        <begin position="185"/>
        <end position="214"/>
    </location>
</feature>
<dbReference type="Pfam" id="PF08636">
    <property type="entry name" value="Pkr1"/>
    <property type="match status" value="1"/>
</dbReference>
<evidence type="ECO:0000259" key="9">
    <source>
        <dbReference type="PROSITE" id="PS52002"/>
    </source>
</evidence>
<evidence type="ECO:0000313" key="10">
    <source>
        <dbReference type="EMBL" id="EFX04511.1"/>
    </source>
</evidence>
<reference evidence="10 11" key="1">
    <citation type="journal article" date="2011" name="Proc. Natl. Acad. Sci. U.S.A.">
        <title>Genome and transcriptome analyses of the mountain pine beetle-fungal symbiont Grosmannia clavigera, a lodgepole pine pathogen.</title>
        <authorList>
            <person name="DiGuistini S."/>
            <person name="Wang Y."/>
            <person name="Liao N.Y."/>
            <person name="Taylor G."/>
            <person name="Tanguay P."/>
            <person name="Feau N."/>
            <person name="Henrissat B."/>
            <person name="Chan S.K."/>
            <person name="Hesse-Orce U."/>
            <person name="Alamouti S.M."/>
            <person name="Tsui C.K.M."/>
            <person name="Docking R.T."/>
            <person name="Levasseur A."/>
            <person name="Haridas S."/>
            <person name="Robertson G."/>
            <person name="Birol I."/>
            <person name="Holt R.A."/>
            <person name="Marra M.A."/>
            <person name="Hamelin R.C."/>
            <person name="Hirst M."/>
            <person name="Jones S.J.M."/>
            <person name="Bohlmann J."/>
            <person name="Breuil C."/>
        </authorList>
    </citation>
    <scope>NUCLEOTIDE SEQUENCE [LARGE SCALE GENOMIC DNA]</scope>
    <source>
        <strain evidence="11">kw1407 / UAMH 11150</strain>
    </source>
</reference>
<dbReference type="InterPro" id="IPR013945">
    <property type="entry name" value="Pkr1"/>
</dbReference>
<dbReference type="Proteomes" id="UP000007796">
    <property type="component" value="Unassembled WGS sequence"/>
</dbReference>
<accession>F0XE09</accession>
<name>F0XE09_GROCL</name>
<dbReference type="GO" id="GO:0010468">
    <property type="term" value="P:regulation of gene expression"/>
    <property type="evidence" value="ECO:0007669"/>
    <property type="project" value="UniProtKB-ARBA"/>
</dbReference>
<dbReference type="InterPro" id="IPR001163">
    <property type="entry name" value="Sm_dom_euk/arc"/>
</dbReference>
<dbReference type="RefSeq" id="XP_014173993.1">
    <property type="nucleotide sequence ID" value="XM_014318518.1"/>
</dbReference>
<organism evidence="11">
    <name type="scientific">Grosmannia clavigera (strain kw1407 / UAMH 11150)</name>
    <name type="common">Blue stain fungus</name>
    <name type="synonym">Graphiocladiella clavigera</name>
    <dbReference type="NCBI Taxonomy" id="655863"/>
    <lineage>
        <taxon>Eukaryota</taxon>
        <taxon>Fungi</taxon>
        <taxon>Dikarya</taxon>
        <taxon>Ascomycota</taxon>
        <taxon>Pezizomycotina</taxon>
        <taxon>Sordariomycetes</taxon>
        <taxon>Sordariomycetidae</taxon>
        <taxon>Ophiostomatales</taxon>
        <taxon>Ophiostomataceae</taxon>
        <taxon>Leptographium</taxon>
    </lineage>
</organism>
<dbReference type="PANTHER" id="PTHR23338">
    <property type="entry name" value="SMALL NUCLEAR RIBONUCLEOPROTEIN SM"/>
    <property type="match status" value="1"/>
</dbReference>
<evidence type="ECO:0000256" key="7">
    <source>
        <dbReference type="SAM" id="MobiDB-lite"/>
    </source>
</evidence>
<dbReference type="GO" id="GO:0031981">
    <property type="term" value="C:nuclear lumen"/>
    <property type="evidence" value="ECO:0007669"/>
    <property type="project" value="UniProtKB-ARBA"/>
</dbReference>
<dbReference type="GO" id="GO:0000387">
    <property type="term" value="P:spliceosomal snRNP assembly"/>
    <property type="evidence" value="ECO:0007669"/>
    <property type="project" value="InterPro"/>
</dbReference>
<feature type="compositionally biased region" description="Gly residues" evidence="7">
    <location>
        <begin position="329"/>
        <end position="341"/>
    </location>
</feature>